<evidence type="ECO:0000256" key="1">
    <source>
        <dbReference type="ARBA" id="ARBA00004651"/>
    </source>
</evidence>
<protein>
    <submittedName>
        <fullName evidence="9">DUF2029 domain-containing protein</fullName>
    </submittedName>
</protein>
<feature type="transmembrane region" description="Helical" evidence="8">
    <location>
        <begin position="268"/>
        <end position="288"/>
    </location>
</feature>
<evidence type="ECO:0000256" key="6">
    <source>
        <dbReference type="ARBA" id="ARBA00023136"/>
    </source>
</evidence>
<accession>A0A9E6SXW3</accession>
<proteinExistence type="inferred from homology"/>
<keyword evidence="4 8" id="KW-0812">Transmembrane</keyword>
<feature type="transmembrane region" description="Helical" evidence="8">
    <location>
        <begin position="178"/>
        <end position="207"/>
    </location>
</feature>
<feature type="transmembrane region" description="Helical" evidence="8">
    <location>
        <begin position="320"/>
        <end position="353"/>
    </location>
</feature>
<keyword evidence="6 8" id="KW-0472">Membrane</keyword>
<evidence type="ECO:0000256" key="4">
    <source>
        <dbReference type="ARBA" id="ARBA00022692"/>
    </source>
</evidence>
<reference evidence="9" key="1">
    <citation type="submission" date="2021-02" db="EMBL/GenBank/DDBJ databases">
        <title>Comparative genomics of Ferrovum myxofaciens strains, predominant extremophile bacteria forming large biofilm stalactites in acid mine ecosystems.</title>
        <authorList>
            <person name="Burkartova K."/>
            <person name="Ridl J."/>
            <person name="Pajer P."/>
            <person name="Falteisek L."/>
        </authorList>
    </citation>
    <scope>NUCLEOTIDE SEQUENCE</scope>
    <source>
        <strain evidence="9">MI1III</strain>
    </source>
</reference>
<comment type="subcellular location">
    <subcellularLocation>
        <location evidence="1">Cell membrane</location>
        <topology evidence="1">Multi-pass membrane protein</topology>
    </subcellularLocation>
</comment>
<dbReference type="GO" id="GO:0016758">
    <property type="term" value="F:hexosyltransferase activity"/>
    <property type="evidence" value="ECO:0007669"/>
    <property type="project" value="InterPro"/>
</dbReference>
<keyword evidence="2" id="KW-1003">Cell membrane</keyword>
<dbReference type="EMBL" id="CP071137">
    <property type="protein sequence ID" value="QWY77301.1"/>
    <property type="molecule type" value="Genomic_DNA"/>
</dbReference>
<evidence type="ECO:0000313" key="10">
    <source>
        <dbReference type="Proteomes" id="UP000683551"/>
    </source>
</evidence>
<name>A0A9E6SXW3_9PROT</name>
<sequence>MLISILGVFWVSVSYQRLFDFTVFWTASRLAESGQALQAYDPDFLQRAVRQLRPQSQWVFGWYYPPTFYLMIYPLGRLSLGVSYLFFCLISLLGLGGILYRLLKWEGVLWGLLSSATLLNFFTGQNGLLTAALAATALWNLEKRPILAGVLIGVLSIKPQLGILFPIALIAGGYWRTLWVAGISALLFMGGAVAILGIDIFYAWLQAIPLSRVTFEDRYLTWILMPTLFALGRQLGFSVVQAYAGQALGALLAIWAVWQGWRNQNASVPIRCALLMMASILATPYAYYYDMTWAMVSLVWLVRDIKPEAWQSWEKVLLGLVWISPLLIGLHFVIPLPIPQISPLLFIGMLLLILRRIRMGTRPDVLLR</sequence>
<dbReference type="InterPro" id="IPR018584">
    <property type="entry name" value="GT87"/>
</dbReference>
<comment type="similarity">
    <text evidence="7">Belongs to the glycosyltransferase 87 family.</text>
</comment>
<dbReference type="Proteomes" id="UP000683551">
    <property type="component" value="Chromosome"/>
</dbReference>
<evidence type="ECO:0000256" key="2">
    <source>
        <dbReference type="ARBA" id="ARBA00022475"/>
    </source>
</evidence>
<dbReference type="AlphaFoldDB" id="A0A9E6SXW3"/>
<gene>
    <name evidence="9" type="ORF">JZL65_12670</name>
</gene>
<feature type="transmembrane region" description="Helical" evidence="8">
    <location>
        <begin position="243"/>
        <end position="261"/>
    </location>
</feature>
<keyword evidence="5 8" id="KW-1133">Transmembrane helix</keyword>
<evidence type="ECO:0000256" key="7">
    <source>
        <dbReference type="ARBA" id="ARBA00024033"/>
    </source>
</evidence>
<evidence type="ECO:0000313" key="9">
    <source>
        <dbReference type="EMBL" id="QWY77301.1"/>
    </source>
</evidence>
<evidence type="ECO:0000256" key="5">
    <source>
        <dbReference type="ARBA" id="ARBA00022989"/>
    </source>
</evidence>
<feature type="transmembrane region" description="Helical" evidence="8">
    <location>
        <begin position="84"/>
        <end position="103"/>
    </location>
</feature>
<dbReference type="Pfam" id="PF09594">
    <property type="entry name" value="GT87"/>
    <property type="match status" value="1"/>
</dbReference>
<evidence type="ECO:0000256" key="3">
    <source>
        <dbReference type="ARBA" id="ARBA00022679"/>
    </source>
</evidence>
<feature type="transmembrane region" description="Helical" evidence="8">
    <location>
        <begin position="146"/>
        <end position="172"/>
    </location>
</feature>
<organism evidence="9 10">
    <name type="scientific">Ferrovum myxofaciens</name>
    <dbReference type="NCBI Taxonomy" id="416213"/>
    <lineage>
        <taxon>Bacteria</taxon>
        <taxon>Pseudomonadati</taxon>
        <taxon>Pseudomonadota</taxon>
        <taxon>Betaproteobacteria</taxon>
        <taxon>Ferrovales</taxon>
        <taxon>Ferrovaceae</taxon>
        <taxon>Ferrovum</taxon>
    </lineage>
</organism>
<dbReference type="RefSeq" id="WP_273144541.1">
    <property type="nucleotide sequence ID" value="NZ_CP053675.1"/>
</dbReference>
<keyword evidence="3" id="KW-0808">Transferase</keyword>
<evidence type="ECO:0000256" key="8">
    <source>
        <dbReference type="SAM" id="Phobius"/>
    </source>
</evidence>
<dbReference type="GO" id="GO:0005886">
    <property type="term" value="C:plasma membrane"/>
    <property type="evidence" value="ECO:0007669"/>
    <property type="project" value="UniProtKB-SubCell"/>
</dbReference>
<feature type="transmembrane region" description="Helical" evidence="8">
    <location>
        <begin position="109"/>
        <end position="134"/>
    </location>
</feature>